<evidence type="ECO:0000313" key="1">
    <source>
        <dbReference type="EMBL" id="KAK0719797.1"/>
    </source>
</evidence>
<dbReference type="AlphaFoldDB" id="A0AA40DZY6"/>
<dbReference type="Proteomes" id="UP001172102">
    <property type="component" value="Unassembled WGS sequence"/>
</dbReference>
<organism evidence="1 2">
    <name type="scientific">Lasiosphaeris hirsuta</name>
    <dbReference type="NCBI Taxonomy" id="260670"/>
    <lineage>
        <taxon>Eukaryota</taxon>
        <taxon>Fungi</taxon>
        <taxon>Dikarya</taxon>
        <taxon>Ascomycota</taxon>
        <taxon>Pezizomycotina</taxon>
        <taxon>Sordariomycetes</taxon>
        <taxon>Sordariomycetidae</taxon>
        <taxon>Sordariales</taxon>
        <taxon>Lasiosphaeriaceae</taxon>
        <taxon>Lasiosphaeris</taxon>
    </lineage>
</organism>
<accession>A0AA40DZY6</accession>
<gene>
    <name evidence="1" type="ORF">B0H67DRAFT_574225</name>
</gene>
<protein>
    <submittedName>
        <fullName evidence="1">Uncharacterized protein</fullName>
    </submittedName>
</protein>
<proteinExistence type="predicted"/>
<comment type="caution">
    <text evidence="1">The sequence shown here is derived from an EMBL/GenBank/DDBJ whole genome shotgun (WGS) entry which is preliminary data.</text>
</comment>
<reference evidence="1" key="1">
    <citation type="submission" date="2023-06" db="EMBL/GenBank/DDBJ databases">
        <title>Genome-scale phylogeny and comparative genomics of the fungal order Sordariales.</title>
        <authorList>
            <consortium name="Lawrence Berkeley National Laboratory"/>
            <person name="Hensen N."/>
            <person name="Bonometti L."/>
            <person name="Westerberg I."/>
            <person name="Brannstrom I.O."/>
            <person name="Guillou S."/>
            <person name="Cros-Aarteil S."/>
            <person name="Calhoun S."/>
            <person name="Haridas S."/>
            <person name="Kuo A."/>
            <person name="Mondo S."/>
            <person name="Pangilinan J."/>
            <person name="Riley R."/>
            <person name="Labutti K."/>
            <person name="Andreopoulos B."/>
            <person name="Lipzen A."/>
            <person name="Chen C."/>
            <person name="Yanf M."/>
            <person name="Daum C."/>
            <person name="Ng V."/>
            <person name="Clum A."/>
            <person name="Steindorff A."/>
            <person name="Ohm R."/>
            <person name="Martin F."/>
            <person name="Silar P."/>
            <person name="Natvig D."/>
            <person name="Lalanne C."/>
            <person name="Gautier V."/>
            <person name="Ament-Velasquez S.L."/>
            <person name="Kruys A."/>
            <person name="Hutchinson M.I."/>
            <person name="Powell A.J."/>
            <person name="Barry K."/>
            <person name="Miller A.N."/>
            <person name="Grigoriev I.V."/>
            <person name="Debuchy R."/>
            <person name="Gladieux P."/>
            <person name="Thoren M.H."/>
            <person name="Johannesson H."/>
        </authorList>
    </citation>
    <scope>NUCLEOTIDE SEQUENCE</scope>
    <source>
        <strain evidence="1">SMH4607-1</strain>
    </source>
</reference>
<sequence length="64" mass="6965">MIDNLCLFSPPLGMQVHRWAGKSKDQMIRLSVLYPALSGSDSAICALIVLGSRLTLLISLHGQQ</sequence>
<dbReference type="EMBL" id="JAUKUA010000003">
    <property type="protein sequence ID" value="KAK0719797.1"/>
    <property type="molecule type" value="Genomic_DNA"/>
</dbReference>
<name>A0AA40DZY6_9PEZI</name>
<evidence type="ECO:0000313" key="2">
    <source>
        <dbReference type="Proteomes" id="UP001172102"/>
    </source>
</evidence>
<keyword evidence="2" id="KW-1185">Reference proteome</keyword>